<comment type="function">
    <text evidence="6">Controls stomatal patterning.</text>
</comment>
<keyword evidence="3 6" id="KW-0964">Secreted</keyword>
<evidence type="ECO:0000256" key="5">
    <source>
        <dbReference type="ARBA" id="ARBA00023157"/>
    </source>
</evidence>
<evidence type="ECO:0000256" key="2">
    <source>
        <dbReference type="ARBA" id="ARBA00008127"/>
    </source>
</evidence>
<evidence type="ECO:0000256" key="1">
    <source>
        <dbReference type="ARBA" id="ARBA00004613"/>
    </source>
</evidence>
<evidence type="ECO:0000256" key="3">
    <source>
        <dbReference type="ARBA" id="ARBA00022525"/>
    </source>
</evidence>
<evidence type="ECO:0000256" key="6">
    <source>
        <dbReference type="RuleBase" id="RU367102"/>
    </source>
</evidence>
<dbReference type="InParanoid" id="A0A6I9SDS5"/>
<dbReference type="AlphaFoldDB" id="A0A6I9SDS5"/>
<dbReference type="GO" id="GO:0005576">
    <property type="term" value="C:extracellular region"/>
    <property type="evidence" value="ECO:0007669"/>
    <property type="project" value="UniProtKB-SubCell"/>
</dbReference>
<organism evidence="7 8">
    <name type="scientific">Elaeis guineensis var. tenera</name>
    <name type="common">Oil palm</name>
    <dbReference type="NCBI Taxonomy" id="51953"/>
    <lineage>
        <taxon>Eukaryota</taxon>
        <taxon>Viridiplantae</taxon>
        <taxon>Streptophyta</taxon>
        <taxon>Embryophyta</taxon>
        <taxon>Tracheophyta</taxon>
        <taxon>Spermatophyta</taxon>
        <taxon>Magnoliopsida</taxon>
        <taxon>Liliopsida</taxon>
        <taxon>Arecaceae</taxon>
        <taxon>Arecoideae</taxon>
        <taxon>Cocoseae</taxon>
        <taxon>Elaeidinae</taxon>
        <taxon>Elaeis</taxon>
    </lineage>
</organism>
<dbReference type="RefSeq" id="XP_010942048.1">
    <property type="nucleotide sequence ID" value="XM_010943746.3"/>
</dbReference>
<keyword evidence="6" id="KW-0217">Developmental protein</keyword>
<dbReference type="GeneID" id="105060138"/>
<feature type="signal peptide" evidence="6">
    <location>
        <begin position="1"/>
        <end position="29"/>
    </location>
</feature>
<dbReference type="PANTHER" id="PTHR33109">
    <property type="entry name" value="EPIDERMAL PATTERNING FACTOR-LIKE PROTEIN 4"/>
    <property type="match status" value="1"/>
</dbReference>
<comment type="subcellular location">
    <subcellularLocation>
        <location evidence="1 6">Secreted</location>
    </subcellularLocation>
</comment>
<sequence>MDHLLHCTKTCRPVHLVLITLLLLLLLSSKQEKYLAEGRSLFKLLEVAKEGGEEGVMMRALIGSRPPRCERKCTSCGHCEAVQVPIGPQVRNGGGHFFNTITSKGDDSSNYKPINWKCKCGSMLLNP</sequence>
<proteinExistence type="inferred from homology"/>
<dbReference type="InterPro" id="IPR039455">
    <property type="entry name" value="EPFL"/>
</dbReference>
<dbReference type="Pfam" id="PF17181">
    <property type="entry name" value="EPF"/>
    <property type="match status" value="1"/>
</dbReference>
<keyword evidence="7" id="KW-1185">Reference proteome</keyword>
<comment type="similarity">
    <text evidence="2 6">Belongs to the plant cysteine rich small secretory peptide family. Epidermal patterning factor subfamily.</text>
</comment>
<keyword evidence="5" id="KW-1015">Disulfide bond</keyword>
<protein>
    <recommendedName>
        <fullName evidence="6">Epidermal patterning factor-like protein</fullName>
    </recommendedName>
</protein>
<name>A0A6I9SDS5_ELAGV</name>
<dbReference type="FunCoup" id="A0A6I9SDS5">
    <property type="interactions" value="1176"/>
</dbReference>
<evidence type="ECO:0000313" key="8">
    <source>
        <dbReference type="RefSeq" id="XP_010942048.1"/>
    </source>
</evidence>
<dbReference type="KEGG" id="egu:105060138"/>
<dbReference type="PANTHER" id="PTHR33109:SF7">
    <property type="entry name" value="EPIDERMAL PATTERNING FACTOR-LIKE PROTEIN 2"/>
    <property type="match status" value="1"/>
</dbReference>
<evidence type="ECO:0000256" key="4">
    <source>
        <dbReference type="ARBA" id="ARBA00022729"/>
    </source>
</evidence>
<evidence type="ECO:0000313" key="7">
    <source>
        <dbReference type="Proteomes" id="UP000504607"/>
    </source>
</evidence>
<dbReference type="Proteomes" id="UP000504607">
    <property type="component" value="Unplaced"/>
</dbReference>
<gene>
    <name evidence="8" type="primary">LOC105060138</name>
</gene>
<dbReference type="OrthoDB" id="614712at2759"/>
<reference evidence="8" key="1">
    <citation type="submission" date="2025-08" db="UniProtKB">
        <authorList>
            <consortium name="RefSeq"/>
        </authorList>
    </citation>
    <scope>IDENTIFICATION</scope>
</reference>
<feature type="chain" id="PRO_5027145889" description="Epidermal patterning factor-like protein" evidence="6">
    <location>
        <begin position="30"/>
        <end position="127"/>
    </location>
</feature>
<keyword evidence="4 6" id="KW-0732">Signal</keyword>
<dbReference type="GO" id="GO:0010052">
    <property type="term" value="P:guard cell differentiation"/>
    <property type="evidence" value="ECO:0007669"/>
    <property type="project" value="UniProtKB-UniRule"/>
</dbReference>
<accession>A0A6I9SDS5</accession>